<feature type="transmembrane region" description="Helical" evidence="1">
    <location>
        <begin position="15"/>
        <end position="38"/>
    </location>
</feature>
<dbReference type="Pfam" id="PF05751">
    <property type="entry name" value="FixH"/>
    <property type="match status" value="1"/>
</dbReference>
<evidence type="ECO:0000313" key="3">
    <source>
        <dbReference type="Proteomes" id="UP001375743"/>
    </source>
</evidence>
<evidence type="ECO:0000256" key="1">
    <source>
        <dbReference type="SAM" id="Phobius"/>
    </source>
</evidence>
<keyword evidence="1" id="KW-0472">Membrane</keyword>
<dbReference type="InterPro" id="IPR018037">
    <property type="entry name" value="FixH_proteobacterial"/>
</dbReference>
<keyword evidence="1" id="KW-0812">Transmembrane</keyword>
<dbReference type="PIRSF" id="PIRSF011386">
    <property type="entry name" value="FixH"/>
    <property type="match status" value="1"/>
</dbReference>
<name>A0ABU8XVH3_9PROT</name>
<evidence type="ECO:0000313" key="2">
    <source>
        <dbReference type="EMBL" id="MEK0085059.1"/>
    </source>
</evidence>
<accession>A0ABU8XVH3</accession>
<sequence>MSTAIMQQKEQRGSWIPWLFVAFFLVVVAVNGTMIWFATESWTGLSTDDPYDKGLTYNRNLEAAQRQAALGWQPKLTARIVSGFSAEAELAVTDARGAPLTDARVVASFERPLEERSDFKVELTPTRPGVYRAAFDLPLTGLWIAHVTIRRGDDLYVHEQRMVLR</sequence>
<protein>
    <submittedName>
        <fullName evidence="2">FixH family protein</fullName>
    </submittedName>
</protein>
<dbReference type="InterPro" id="IPR008620">
    <property type="entry name" value="FixH"/>
</dbReference>
<gene>
    <name evidence="2" type="ORF">U1T56_18050</name>
</gene>
<comment type="caution">
    <text evidence="2">The sequence shown here is derived from an EMBL/GenBank/DDBJ whole genome shotgun (WGS) entry which is preliminary data.</text>
</comment>
<proteinExistence type="predicted"/>
<reference evidence="2 3" key="1">
    <citation type="submission" date="2024-01" db="EMBL/GenBank/DDBJ databases">
        <title>Multi-omics insights into the function and evolution of sodium benzoate biodegradation pathways in Benzoatithermus flavus gen. nov., sp. nov. from hot spring.</title>
        <authorList>
            <person name="Hu C.-J."/>
            <person name="Li W.-J."/>
        </authorList>
    </citation>
    <scope>NUCLEOTIDE SEQUENCE [LARGE SCALE GENOMIC DNA]</scope>
    <source>
        <strain evidence="2 3">SYSU G07066</strain>
    </source>
</reference>
<dbReference type="EMBL" id="JBBLZC010000021">
    <property type="protein sequence ID" value="MEK0085059.1"/>
    <property type="molecule type" value="Genomic_DNA"/>
</dbReference>
<organism evidence="2 3">
    <name type="scientific">Benzoatithermus flavus</name>
    <dbReference type="NCBI Taxonomy" id="3108223"/>
    <lineage>
        <taxon>Bacteria</taxon>
        <taxon>Pseudomonadati</taxon>
        <taxon>Pseudomonadota</taxon>
        <taxon>Alphaproteobacteria</taxon>
        <taxon>Geminicoccales</taxon>
        <taxon>Geminicoccaceae</taxon>
        <taxon>Benzoatithermus</taxon>
    </lineage>
</organism>
<keyword evidence="3" id="KW-1185">Reference proteome</keyword>
<dbReference type="Proteomes" id="UP001375743">
    <property type="component" value="Unassembled WGS sequence"/>
</dbReference>
<dbReference type="RefSeq" id="WP_418160906.1">
    <property type="nucleotide sequence ID" value="NZ_JBBLZC010000021.1"/>
</dbReference>
<keyword evidence="1" id="KW-1133">Transmembrane helix</keyword>